<reference evidence="2 3" key="1">
    <citation type="journal article" date="2017" name="Infect. Genet. Evol.">
        <title>The new phylogeny of the genus Mycobacterium: The old and the news.</title>
        <authorList>
            <person name="Tortoli E."/>
            <person name="Fedrizzi T."/>
            <person name="Meehan C.J."/>
            <person name="Trovato A."/>
            <person name="Grottola A."/>
            <person name="Giacobazzi E."/>
            <person name="Serpini G.F."/>
            <person name="Tagliazucchi S."/>
            <person name="Fabio A."/>
            <person name="Bettua C."/>
            <person name="Bertorelli R."/>
            <person name="Frascaro F."/>
            <person name="De Sanctis V."/>
            <person name="Pecorari M."/>
            <person name="Jousson O."/>
            <person name="Segata N."/>
            <person name="Cirillo D.M."/>
        </authorList>
    </citation>
    <scope>NUCLEOTIDE SEQUENCE [LARGE SCALE GENOMIC DNA]</scope>
    <source>
        <strain evidence="2 3">NCTC 12882</strain>
    </source>
</reference>
<evidence type="ECO:0000313" key="2">
    <source>
        <dbReference type="EMBL" id="PIB78938.1"/>
    </source>
</evidence>
<evidence type="ECO:0000313" key="3">
    <source>
        <dbReference type="Proteomes" id="UP000230971"/>
    </source>
</evidence>
<keyword evidence="1" id="KW-1133">Transmembrane helix</keyword>
<keyword evidence="1" id="KW-0812">Transmembrane</keyword>
<protein>
    <submittedName>
        <fullName evidence="2">Uncharacterized protein</fullName>
    </submittedName>
</protein>
<dbReference type="Pfam" id="PF21833">
    <property type="entry name" value="DUF6893"/>
    <property type="match status" value="1"/>
</dbReference>
<dbReference type="Proteomes" id="UP000230971">
    <property type="component" value="Unassembled WGS sequence"/>
</dbReference>
<dbReference type="InterPro" id="IPR054188">
    <property type="entry name" value="DUF6893"/>
</dbReference>
<dbReference type="EMBL" id="PDKV01000011">
    <property type="protein sequence ID" value="PIB78938.1"/>
    <property type="molecule type" value="Genomic_DNA"/>
</dbReference>
<organism evidence="2 3">
    <name type="scientific">Mycobacterium celatum</name>
    <dbReference type="NCBI Taxonomy" id="28045"/>
    <lineage>
        <taxon>Bacteria</taxon>
        <taxon>Bacillati</taxon>
        <taxon>Actinomycetota</taxon>
        <taxon>Actinomycetes</taxon>
        <taxon>Mycobacteriales</taxon>
        <taxon>Mycobacteriaceae</taxon>
        <taxon>Mycobacterium</taxon>
    </lineage>
</organism>
<evidence type="ECO:0000256" key="1">
    <source>
        <dbReference type="SAM" id="Phobius"/>
    </source>
</evidence>
<gene>
    <name evidence="2" type="ORF">CQY23_10950</name>
</gene>
<proteinExistence type="predicted"/>
<name>A0A2G5PKW0_MYCCE</name>
<comment type="caution">
    <text evidence="2">The sequence shown here is derived from an EMBL/GenBank/DDBJ whole genome shotgun (WGS) entry which is preliminary data.</text>
</comment>
<feature type="transmembrane region" description="Helical" evidence="1">
    <location>
        <begin position="6"/>
        <end position="27"/>
    </location>
</feature>
<dbReference type="AlphaFoldDB" id="A0A2G5PKW0"/>
<keyword evidence="1" id="KW-0472">Membrane</keyword>
<sequence length="39" mass="4348">MEILGWVFIAILAAIGLIAIGLGLRSVPDARRYLKIRHM</sequence>
<dbReference type="RefSeq" id="WP_099539621.1">
    <property type="nucleotide sequence ID" value="NZ_BBUN01000323.1"/>
</dbReference>
<accession>A0A2G5PKW0</accession>